<evidence type="ECO:0000313" key="1">
    <source>
        <dbReference type="EMBL" id="MBP1994858.1"/>
    </source>
</evidence>
<dbReference type="EMBL" id="JAGGLB010000029">
    <property type="protein sequence ID" value="MBP1994858.1"/>
    <property type="molecule type" value="Genomic_DNA"/>
</dbReference>
<dbReference type="RefSeq" id="WP_209976688.1">
    <property type="nucleotide sequence ID" value="NZ_JAGGLB010000029.1"/>
</dbReference>
<proteinExistence type="predicted"/>
<accession>A0ABS4J4Y1</accession>
<dbReference type="InterPro" id="IPR006748">
    <property type="entry name" value="NH2Glyco/OHUrea_AB-resist_kin"/>
</dbReference>
<sequence length="305" mass="35163">MNKRYSFKQNEVEKIINRFGKAFYERVLRDIEVYAEKWALTSFQLIPSYSANLVFICDSASFGSVVLKLGNPSSRETFTEFNTLYRYNGRRFCKVFDADIENGAILEERVQPGNPLRDESSLDKRLAVFCSLYKGLHITPAKEEIYPTYTEWVGRITAYMSKRQDCKKLYVHMKKAKDICLSVSNLYSQKMLLHGDFHHDNILLGNDGKYVIIDPKGVIGDPVFDVPRFILNEFSDEITTELYKKINDIICILEKNLNIPNDILKQCLYVETAMGVCWSVEDGTTPEEYESLIKKVAFAETILNT</sequence>
<dbReference type="Gene3D" id="3.90.1200.10">
    <property type="match status" value="1"/>
</dbReference>
<protein>
    <submittedName>
        <fullName evidence="1">Streptomycin 6-kinase</fullName>
    </submittedName>
</protein>
<dbReference type="Pfam" id="PF04655">
    <property type="entry name" value="APH_6_hur"/>
    <property type="match status" value="1"/>
</dbReference>
<keyword evidence="2" id="KW-1185">Reference proteome</keyword>
<dbReference type="SUPFAM" id="SSF56112">
    <property type="entry name" value="Protein kinase-like (PK-like)"/>
    <property type="match status" value="1"/>
</dbReference>
<comment type="caution">
    <text evidence="1">The sequence shown here is derived from an EMBL/GenBank/DDBJ whole genome shotgun (WGS) entry which is preliminary data.</text>
</comment>
<name>A0ABS4J4Y1_9BACL</name>
<dbReference type="Proteomes" id="UP001519287">
    <property type="component" value="Unassembled WGS sequence"/>
</dbReference>
<dbReference type="InterPro" id="IPR011009">
    <property type="entry name" value="Kinase-like_dom_sf"/>
</dbReference>
<evidence type="ECO:0000313" key="2">
    <source>
        <dbReference type="Proteomes" id="UP001519287"/>
    </source>
</evidence>
<gene>
    <name evidence="1" type="ORF">J2Z66_006499</name>
</gene>
<reference evidence="1 2" key="1">
    <citation type="submission" date="2021-03" db="EMBL/GenBank/DDBJ databases">
        <title>Genomic Encyclopedia of Type Strains, Phase IV (KMG-IV): sequencing the most valuable type-strain genomes for metagenomic binning, comparative biology and taxonomic classification.</title>
        <authorList>
            <person name="Goeker M."/>
        </authorList>
    </citation>
    <scope>NUCLEOTIDE SEQUENCE [LARGE SCALE GENOMIC DNA]</scope>
    <source>
        <strain evidence="1 2">DSM 26048</strain>
    </source>
</reference>
<organism evidence="1 2">
    <name type="scientific">Paenibacillus eucommiae</name>
    <dbReference type="NCBI Taxonomy" id="1355755"/>
    <lineage>
        <taxon>Bacteria</taxon>
        <taxon>Bacillati</taxon>
        <taxon>Bacillota</taxon>
        <taxon>Bacilli</taxon>
        <taxon>Bacillales</taxon>
        <taxon>Paenibacillaceae</taxon>
        <taxon>Paenibacillus</taxon>
    </lineage>
</organism>